<dbReference type="EMBL" id="CP144745">
    <property type="protein sequence ID" value="WVZ51467.1"/>
    <property type="molecule type" value="Genomic_DNA"/>
</dbReference>
<evidence type="ECO:0000256" key="1">
    <source>
        <dbReference type="SAM" id="MobiDB-lite"/>
    </source>
</evidence>
<evidence type="ECO:0000259" key="3">
    <source>
        <dbReference type="Pfam" id="PF14383"/>
    </source>
</evidence>
<reference evidence="4 5" key="1">
    <citation type="submission" date="2024-02" db="EMBL/GenBank/DDBJ databases">
        <title>High-quality chromosome-scale genome assembly of Pensacola bahiagrass (Paspalum notatum Flugge var. saurae).</title>
        <authorList>
            <person name="Vega J.M."/>
            <person name="Podio M."/>
            <person name="Orjuela J."/>
            <person name="Siena L.A."/>
            <person name="Pessino S.C."/>
            <person name="Combes M.C."/>
            <person name="Mariac C."/>
            <person name="Albertini E."/>
            <person name="Pupilli F."/>
            <person name="Ortiz J.P.A."/>
            <person name="Leblanc O."/>
        </authorList>
    </citation>
    <scope>NUCLEOTIDE SEQUENCE [LARGE SCALE GENOMIC DNA]</scope>
    <source>
        <strain evidence="4">R1</strain>
        <tissue evidence="4">Leaf</tissue>
    </source>
</reference>
<gene>
    <name evidence="4" type="ORF">U9M48_002613</name>
</gene>
<dbReference type="Pfam" id="PF14383">
    <property type="entry name" value="VARLMGL"/>
    <property type="match status" value="1"/>
</dbReference>
<dbReference type="InterPro" id="IPR025486">
    <property type="entry name" value="DUF4378"/>
</dbReference>
<name>A0AAQ3SHK3_PASNO</name>
<dbReference type="PANTHER" id="PTHR46836:SF6">
    <property type="entry name" value="EXPRESSED PROTEIN"/>
    <property type="match status" value="1"/>
</dbReference>
<feature type="region of interest" description="Disordered" evidence="1">
    <location>
        <begin position="671"/>
        <end position="699"/>
    </location>
</feature>
<keyword evidence="5" id="KW-1185">Reference proteome</keyword>
<dbReference type="PANTHER" id="PTHR46836">
    <property type="entry name" value="AFADIN"/>
    <property type="match status" value="1"/>
</dbReference>
<feature type="region of interest" description="Disordered" evidence="1">
    <location>
        <begin position="719"/>
        <end position="738"/>
    </location>
</feature>
<proteinExistence type="predicted"/>
<sequence>MASLPSTVHPRPTTSVHCRFGCLPLRSPGFIRWAAPSAPGLFLELVVASQPLRSGSSFRSGSVPLRLALPAWPSDSCFRSGSPSVPQSHTPVFVAEPYSHRRPMCRAPILPPHGIQSARTPAQQAAAAAHRHPLPSNITTLKLPHHQKYTNPVAKLPRLGSRLYPDAVHESLVRYKECKPRRTGSCQTKIIVGKDVSNELEQRRSSPSVIAKLMGIDVLPPSNVVHSRNHQFKDVFEVSDEPLEVATKERSHHFPKGLPNLKQRALRLKRIMPSKTLYRDDTHDCKLECTDGLGNLNSVEINNPLFETQPHEMNYSPNYRYEKDAASDCTRYPVGLANSSLNNFRILSRGENRDFNSIVVLEPCLENDHGGENMFSVPYLSHVNKNCKRGLKYKQSEFPVMGNGRIQQHLLDTEDIYAPRIREERFCTSDSIDPLSIGQGALLHHCSTVDASCSGSSQSHSCGDGNFRQTNRSSSNSTPLKIRKHDAESAVGSKTLAEMFALSDSERLKLKSDSHAPVRGYRIDQDNGHSKDGCFIVLPKHASLLSIQGSNNRNSCLEGPCLGRNNPNTSNSNINCKYQFDSFRDKPRMLKQVGNEDNANLRKVSGFKHLVADNFSNPDCLNEKVLFTTDEDLVQRHAESEPSAFDLPLSRKQRVTRLPIRFHEYESILASDHTDGTKSGKGLNEVEQPSPVSILDPPTDEDSCFSGCFKYDLQDMAKKRRDGHQHHDEPEVSLSSDDEDHSAYQFLEAFQVEEDRDFSYLLDILICSGIIIADLQLICKSWYSPGCPVGPHVFDRLERKYNKIITWAKPERRLLFDLVNSILSEVLAPCVDVHPWVQPSRHCVPLWGPEGPVEKVWQTIVRQRENSVTGHPDEMVLDAKWLEVSDNINMVGKQVARMLHGDLLEEVIVDFL</sequence>
<feature type="compositionally biased region" description="Polar residues" evidence="1">
    <location>
        <begin position="467"/>
        <end position="479"/>
    </location>
</feature>
<organism evidence="4 5">
    <name type="scientific">Paspalum notatum var. saurae</name>
    <dbReference type="NCBI Taxonomy" id="547442"/>
    <lineage>
        <taxon>Eukaryota</taxon>
        <taxon>Viridiplantae</taxon>
        <taxon>Streptophyta</taxon>
        <taxon>Embryophyta</taxon>
        <taxon>Tracheophyta</taxon>
        <taxon>Spermatophyta</taxon>
        <taxon>Magnoliopsida</taxon>
        <taxon>Liliopsida</taxon>
        <taxon>Poales</taxon>
        <taxon>Poaceae</taxon>
        <taxon>PACMAD clade</taxon>
        <taxon>Panicoideae</taxon>
        <taxon>Andropogonodae</taxon>
        <taxon>Paspaleae</taxon>
        <taxon>Paspalinae</taxon>
        <taxon>Paspalum</taxon>
    </lineage>
</organism>
<feature type="region of interest" description="Disordered" evidence="1">
    <location>
        <begin position="462"/>
        <end position="487"/>
    </location>
</feature>
<evidence type="ECO:0008006" key="6">
    <source>
        <dbReference type="Google" id="ProtNLM"/>
    </source>
</evidence>
<protein>
    <recommendedName>
        <fullName evidence="6">DUF4378 domain-containing protein</fullName>
    </recommendedName>
</protein>
<feature type="domain" description="DUF4378" evidence="2">
    <location>
        <begin position="757"/>
        <end position="906"/>
    </location>
</feature>
<evidence type="ECO:0000313" key="4">
    <source>
        <dbReference type="EMBL" id="WVZ51467.1"/>
    </source>
</evidence>
<feature type="domain" description="DUF3741" evidence="3">
    <location>
        <begin position="204"/>
        <end position="224"/>
    </location>
</feature>
<evidence type="ECO:0000259" key="2">
    <source>
        <dbReference type="Pfam" id="PF14309"/>
    </source>
</evidence>
<dbReference type="Pfam" id="PF14309">
    <property type="entry name" value="DUF4378"/>
    <property type="match status" value="1"/>
</dbReference>
<dbReference type="Proteomes" id="UP001341281">
    <property type="component" value="Chromosome 01"/>
</dbReference>
<dbReference type="InterPro" id="IPR032795">
    <property type="entry name" value="DUF3741-assoc"/>
</dbReference>
<dbReference type="AlphaFoldDB" id="A0AAQ3SHK3"/>
<accession>A0AAQ3SHK3</accession>
<evidence type="ECO:0000313" key="5">
    <source>
        <dbReference type="Proteomes" id="UP001341281"/>
    </source>
</evidence>